<evidence type="ECO:0000313" key="2">
    <source>
        <dbReference type="EMBL" id="MFD1945431.1"/>
    </source>
</evidence>
<keyword evidence="1" id="KW-0732">Signal</keyword>
<feature type="signal peptide" evidence="1">
    <location>
        <begin position="1"/>
        <end position="31"/>
    </location>
</feature>
<proteinExistence type="predicted"/>
<keyword evidence="3" id="KW-1185">Reference proteome</keyword>
<organism evidence="2 3">
    <name type="scientific">Nocardioides aestuarii</name>
    <dbReference type="NCBI Taxonomy" id="252231"/>
    <lineage>
        <taxon>Bacteria</taxon>
        <taxon>Bacillati</taxon>
        <taxon>Actinomycetota</taxon>
        <taxon>Actinomycetes</taxon>
        <taxon>Propionibacteriales</taxon>
        <taxon>Nocardioidaceae</taxon>
        <taxon>Nocardioides</taxon>
    </lineage>
</organism>
<gene>
    <name evidence="2" type="ORF">ACFSDE_01405</name>
</gene>
<accession>A0ABW4TK79</accession>
<dbReference type="EMBL" id="JBHUGD010000001">
    <property type="protein sequence ID" value="MFD1945431.1"/>
    <property type="molecule type" value="Genomic_DNA"/>
</dbReference>
<dbReference type="PROSITE" id="PS51318">
    <property type="entry name" value="TAT"/>
    <property type="match status" value="1"/>
</dbReference>
<sequence>MSTFRRTFLRPVAVVAAGLVTATMLQAPAGAAPVDDGATWLTTQLDENSVVYNEQFGGFEDLGLTIDVGLALQRVGGHDSDVAAVRDAMSTRVDAYTTFGDDVYANSAAKLMTFAQRTGNGAGKKFGGVNLFRRLNRLVLKGDRLAGRIADRSSTDYANTLGQAFAAETLAKAGSRKAGDVRRFLLQQQCGRGWFRLGFSGRKAAEQGCRGKKDQPDTDATVFAIDALRALPKKNKVTRAAIREGLDWLERSQAADGGHGGGVATEAANANSTGLAAMILGDAGRCDSATDAAAWVADLQVAGDQGGTPLEGEEGAVAYDAAAYAAGQADGITVETRDQWRRTSAQAVPGLRYVAGC</sequence>
<protein>
    <recommendedName>
        <fullName evidence="4">Terpene cyclase/mutase family protein</fullName>
    </recommendedName>
</protein>
<evidence type="ECO:0008006" key="4">
    <source>
        <dbReference type="Google" id="ProtNLM"/>
    </source>
</evidence>
<reference evidence="3" key="1">
    <citation type="journal article" date="2019" name="Int. J. Syst. Evol. Microbiol.">
        <title>The Global Catalogue of Microorganisms (GCM) 10K type strain sequencing project: providing services to taxonomists for standard genome sequencing and annotation.</title>
        <authorList>
            <consortium name="The Broad Institute Genomics Platform"/>
            <consortium name="The Broad Institute Genome Sequencing Center for Infectious Disease"/>
            <person name="Wu L."/>
            <person name="Ma J."/>
        </authorList>
    </citation>
    <scope>NUCLEOTIDE SEQUENCE [LARGE SCALE GENOMIC DNA]</scope>
    <source>
        <strain evidence="3">CGMCC 1.12477</strain>
    </source>
</reference>
<feature type="chain" id="PRO_5047266284" description="Terpene cyclase/mutase family protein" evidence="1">
    <location>
        <begin position="32"/>
        <end position="357"/>
    </location>
</feature>
<evidence type="ECO:0000313" key="3">
    <source>
        <dbReference type="Proteomes" id="UP001597351"/>
    </source>
</evidence>
<dbReference type="InterPro" id="IPR006311">
    <property type="entry name" value="TAT_signal"/>
</dbReference>
<dbReference type="Gene3D" id="1.50.10.20">
    <property type="match status" value="1"/>
</dbReference>
<dbReference type="RefSeq" id="WP_343915679.1">
    <property type="nucleotide sequence ID" value="NZ_BAAAJT010000002.1"/>
</dbReference>
<comment type="caution">
    <text evidence="2">The sequence shown here is derived from an EMBL/GenBank/DDBJ whole genome shotgun (WGS) entry which is preliminary data.</text>
</comment>
<evidence type="ECO:0000256" key="1">
    <source>
        <dbReference type="SAM" id="SignalP"/>
    </source>
</evidence>
<dbReference type="SUPFAM" id="SSF48239">
    <property type="entry name" value="Terpenoid cyclases/Protein prenyltransferases"/>
    <property type="match status" value="1"/>
</dbReference>
<dbReference type="Proteomes" id="UP001597351">
    <property type="component" value="Unassembled WGS sequence"/>
</dbReference>
<name>A0ABW4TK79_9ACTN</name>
<dbReference type="InterPro" id="IPR008930">
    <property type="entry name" value="Terpenoid_cyclase/PrenylTrfase"/>
</dbReference>